<keyword evidence="2 5" id="KW-0238">DNA-binding</keyword>
<evidence type="ECO:0000256" key="2">
    <source>
        <dbReference type="ARBA" id="ARBA00023125"/>
    </source>
</evidence>
<accession>A0A2P8EBR7</accession>
<dbReference type="GO" id="GO:0003677">
    <property type="term" value="F:DNA binding"/>
    <property type="evidence" value="ECO:0007669"/>
    <property type="project" value="UniProtKB-KW"/>
</dbReference>
<dbReference type="PANTHER" id="PTHR33164:SF64">
    <property type="entry name" value="TRANSCRIPTIONAL REGULATOR SLYA"/>
    <property type="match status" value="1"/>
</dbReference>
<dbReference type="PANTHER" id="PTHR33164">
    <property type="entry name" value="TRANSCRIPTIONAL REGULATOR, MARR FAMILY"/>
    <property type="match status" value="1"/>
</dbReference>
<dbReference type="InterPro" id="IPR036390">
    <property type="entry name" value="WH_DNA-bd_sf"/>
</dbReference>
<keyword evidence="6" id="KW-1185">Reference proteome</keyword>
<feature type="domain" description="HTH marR-type" evidence="4">
    <location>
        <begin position="16"/>
        <end position="148"/>
    </location>
</feature>
<keyword evidence="3" id="KW-0804">Transcription</keyword>
<protein>
    <submittedName>
        <fullName evidence="5">DNA-binding MarR family transcriptional regulator</fullName>
    </submittedName>
</protein>
<dbReference type="OrthoDB" id="8635520at2"/>
<evidence type="ECO:0000256" key="3">
    <source>
        <dbReference type="ARBA" id="ARBA00023163"/>
    </source>
</evidence>
<evidence type="ECO:0000313" key="5">
    <source>
        <dbReference type="EMBL" id="PSL06877.1"/>
    </source>
</evidence>
<gene>
    <name evidence="5" type="ORF">CLV30_102266</name>
</gene>
<dbReference type="PROSITE" id="PS50995">
    <property type="entry name" value="HTH_MARR_2"/>
    <property type="match status" value="1"/>
</dbReference>
<dbReference type="Proteomes" id="UP000243528">
    <property type="component" value="Unassembled WGS sequence"/>
</dbReference>
<sequence length="176" mass="19022">MGVSVPATSVPPNSLGGDLGWTLGVLFRAYLKAADAVTAELPGGPRGRQILTCAVRDEPRSQSALAQLLGVDRTVMTYLLDDLVDAGLVERRPDPSDRRSRLIVATEHGRAVLDNLDHRLGQVEEHLLGGLDDDERDRLRTLLQHVATSINAADPVSDTCEVVQDIGVTSARKHPY</sequence>
<dbReference type="GO" id="GO:0006950">
    <property type="term" value="P:response to stress"/>
    <property type="evidence" value="ECO:0007669"/>
    <property type="project" value="TreeGrafter"/>
</dbReference>
<evidence type="ECO:0000259" key="4">
    <source>
        <dbReference type="PROSITE" id="PS50995"/>
    </source>
</evidence>
<dbReference type="PRINTS" id="PR00598">
    <property type="entry name" value="HTHMARR"/>
</dbReference>
<dbReference type="SMART" id="SM00347">
    <property type="entry name" value="HTH_MARR"/>
    <property type="match status" value="1"/>
</dbReference>
<dbReference type="CDD" id="cd00090">
    <property type="entry name" value="HTH_ARSR"/>
    <property type="match status" value="1"/>
</dbReference>
<dbReference type="Gene3D" id="1.10.10.10">
    <property type="entry name" value="Winged helix-like DNA-binding domain superfamily/Winged helix DNA-binding domain"/>
    <property type="match status" value="1"/>
</dbReference>
<dbReference type="Pfam" id="PF12802">
    <property type="entry name" value="MarR_2"/>
    <property type="match status" value="1"/>
</dbReference>
<name>A0A2P8EBR7_9ACTN</name>
<keyword evidence="1" id="KW-0805">Transcription regulation</keyword>
<dbReference type="AlphaFoldDB" id="A0A2P8EBR7"/>
<proteinExistence type="predicted"/>
<reference evidence="5 6" key="1">
    <citation type="submission" date="2018-03" db="EMBL/GenBank/DDBJ databases">
        <title>Genomic Encyclopedia of Archaeal and Bacterial Type Strains, Phase II (KMG-II): from individual species to whole genera.</title>
        <authorList>
            <person name="Goeker M."/>
        </authorList>
    </citation>
    <scope>NUCLEOTIDE SEQUENCE [LARGE SCALE GENOMIC DNA]</scope>
    <source>
        <strain evidence="5 6">DSM 45211</strain>
    </source>
</reference>
<dbReference type="InterPro" id="IPR000835">
    <property type="entry name" value="HTH_MarR-typ"/>
</dbReference>
<dbReference type="InterPro" id="IPR011991">
    <property type="entry name" value="ArsR-like_HTH"/>
</dbReference>
<evidence type="ECO:0000256" key="1">
    <source>
        <dbReference type="ARBA" id="ARBA00023015"/>
    </source>
</evidence>
<dbReference type="GO" id="GO:0003700">
    <property type="term" value="F:DNA-binding transcription factor activity"/>
    <property type="evidence" value="ECO:0007669"/>
    <property type="project" value="InterPro"/>
</dbReference>
<dbReference type="InterPro" id="IPR036388">
    <property type="entry name" value="WH-like_DNA-bd_sf"/>
</dbReference>
<evidence type="ECO:0000313" key="6">
    <source>
        <dbReference type="Proteomes" id="UP000243528"/>
    </source>
</evidence>
<organism evidence="5 6">
    <name type="scientific">Haloactinopolyspora alba</name>
    <dbReference type="NCBI Taxonomy" id="648780"/>
    <lineage>
        <taxon>Bacteria</taxon>
        <taxon>Bacillati</taxon>
        <taxon>Actinomycetota</taxon>
        <taxon>Actinomycetes</taxon>
        <taxon>Jiangellales</taxon>
        <taxon>Jiangellaceae</taxon>
        <taxon>Haloactinopolyspora</taxon>
    </lineage>
</organism>
<dbReference type="EMBL" id="PYGE01000002">
    <property type="protein sequence ID" value="PSL06877.1"/>
    <property type="molecule type" value="Genomic_DNA"/>
</dbReference>
<dbReference type="SUPFAM" id="SSF46785">
    <property type="entry name" value="Winged helix' DNA-binding domain"/>
    <property type="match status" value="1"/>
</dbReference>
<dbReference type="InterPro" id="IPR039422">
    <property type="entry name" value="MarR/SlyA-like"/>
</dbReference>
<comment type="caution">
    <text evidence="5">The sequence shown here is derived from an EMBL/GenBank/DDBJ whole genome shotgun (WGS) entry which is preliminary data.</text>
</comment>